<dbReference type="Proteomes" id="UP000235145">
    <property type="component" value="Unassembled WGS sequence"/>
</dbReference>
<dbReference type="SUPFAM" id="SSF51735">
    <property type="entry name" value="NAD(P)-binding Rossmann-fold domains"/>
    <property type="match status" value="1"/>
</dbReference>
<accession>A0A9R1W6X6</accession>
<dbReference type="AlphaFoldDB" id="A0A9R1W6X6"/>
<name>A0A9R1W6X6_LACSA</name>
<gene>
    <name evidence="2" type="ORF">LSAT_V11C300140110</name>
</gene>
<dbReference type="EMBL" id="NBSK02000003">
    <property type="protein sequence ID" value="KAJ0218533.1"/>
    <property type="molecule type" value="Genomic_DNA"/>
</dbReference>
<organism evidence="2 3">
    <name type="scientific">Lactuca sativa</name>
    <name type="common">Garden lettuce</name>
    <dbReference type="NCBI Taxonomy" id="4236"/>
    <lineage>
        <taxon>Eukaryota</taxon>
        <taxon>Viridiplantae</taxon>
        <taxon>Streptophyta</taxon>
        <taxon>Embryophyta</taxon>
        <taxon>Tracheophyta</taxon>
        <taxon>Spermatophyta</taxon>
        <taxon>Magnoliopsida</taxon>
        <taxon>eudicotyledons</taxon>
        <taxon>Gunneridae</taxon>
        <taxon>Pentapetalae</taxon>
        <taxon>asterids</taxon>
        <taxon>campanulids</taxon>
        <taxon>Asterales</taxon>
        <taxon>Asteraceae</taxon>
        <taxon>Cichorioideae</taxon>
        <taxon>Cichorieae</taxon>
        <taxon>Lactucinae</taxon>
        <taxon>Lactuca</taxon>
    </lineage>
</organism>
<dbReference type="InterPro" id="IPR036291">
    <property type="entry name" value="NAD(P)-bd_dom_sf"/>
</dbReference>
<protein>
    <submittedName>
        <fullName evidence="2">Uncharacterized protein</fullName>
    </submittedName>
</protein>
<keyword evidence="3" id="KW-1185">Reference proteome</keyword>
<dbReference type="PANTHER" id="PTHR43899:SF26">
    <property type="entry name" value="ENOYL-(ACYL CARRIER) REDUCTASE"/>
    <property type="match status" value="1"/>
</dbReference>
<keyword evidence="1" id="KW-0560">Oxidoreductase</keyword>
<evidence type="ECO:0000313" key="2">
    <source>
        <dbReference type="EMBL" id="KAJ0218533.1"/>
    </source>
</evidence>
<sequence length="184" mass="20611">MDWIWDQASVSLRNLKWFSITFFRPPRTSKTTVHGLSSPEKLTASTSLCLPISSKGNLSKLKEVYDEIVSMHPTTKIKIFTMNFSGENTGGRGEDNLLPAPNLITTRNDRVLGFPVGFGFFHEAEEEVWMNAMKVNMIGRSLVTRVVIEGMVERKRCVTDNIGSGVVIVVPSHPFYVIYDANKA</sequence>
<comment type="caution">
    <text evidence="2">The sequence shown here is derived from an EMBL/GenBank/DDBJ whole genome shotgun (WGS) entry which is preliminary data.</text>
</comment>
<dbReference type="GO" id="GO:0016491">
    <property type="term" value="F:oxidoreductase activity"/>
    <property type="evidence" value="ECO:0007669"/>
    <property type="project" value="UniProtKB-KW"/>
</dbReference>
<evidence type="ECO:0000313" key="3">
    <source>
        <dbReference type="Proteomes" id="UP000235145"/>
    </source>
</evidence>
<proteinExistence type="predicted"/>
<evidence type="ECO:0000256" key="1">
    <source>
        <dbReference type="ARBA" id="ARBA00023002"/>
    </source>
</evidence>
<dbReference type="InterPro" id="IPR051019">
    <property type="entry name" value="VLCFA-Steroid_DH"/>
</dbReference>
<dbReference type="PANTHER" id="PTHR43899">
    <property type="entry name" value="RH59310P"/>
    <property type="match status" value="1"/>
</dbReference>
<reference evidence="2 3" key="1">
    <citation type="journal article" date="2017" name="Nat. Commun.">
        <title>Genome assembly with in vitro proximity ligation data and whole-genome triplication in lettuce.</title>
        <authorList>
            <person name="Reyes-Chin-Wo S."/>
            <person name="Wang Z."/>
            <person name="Yang X."/>
            <person name="Kozik A."/>
            <person name="Arikit S."/>
            <person name="Song C."/>
            <person name="Xia L."/>
            <person name="Froenicke L."/>
            <person name="Lavelle D.O."/>
            <person name="Truco M.J."/>
            <person name="Xia R."/>
            <person name="Zhu S."/>
            <person name="Xu C."/>
            <person name="Xu H."/>
            <person name="Xu X."/>
            <person name="Cox K."/>
            <person name="Korf I."/>
            <person name="Meyers B.C."/>
            <person name="Michelmore R.W."/>
        </authorList>
    </citation>
    <scope>NUCLEOTIDE SEQUENCE [LARGE SCALE GENOMIC DNA]</scope>
    <source>
        <strain evidence="3">cv. Salinas</strain>
        <tissue evidence="2">Seedlings</tissue>
    </source>
</reference>